<name>A0A7V8VB55_9BACT</name>
<dbReference type="InterPro" id="IPR001173">
    <property type="entry name" value="Glyco_trans_2-like"/>
</dbReference>
<dbReference type="GO" id="GO:0016740">
    <property type="term" value="F:transferase activity"/>
    <property type="evidence" value="ECO:0007669"/>
    <property type="project" value="UniProtKB-KW"/>
</dbReference>
<dbReference type="AlphaFoldDB" id="A0A7V8VB55"/>
<dbReference type="CDD" id="cd04179">
    <property type="entry name" value="DPM_DPG-synthase_like"/>
    <property type="match status" value="1"/>
</dbReference>
<protein>
    <submittedName>
        <fullName evidence="2">Glycosyltransferase family 2 protein</fullName>
    </submittedName>
</protein>
<organism evidence="2 3">
    <name type="scientific">Thermogemmata fonticola</name>
    <dbReference type="NCBI Taxonomy" id="2755323"/>
    <lineage>
        <taxon>Bacteria</taxon>
        <taxon>Pseudomonadati</taxon>
        <taxon>Planctomycetota</taxon>
        <taxon>Planctomycetia</taxon>
        <taxon>Gemmatales</taxon>
        <taxon>Gemmataceae</taxon>
        <taxon>Thermogemmata</taxon>
    </lineage>
</organism>
<dbReference type="PANTHER" id="PTHR48090">
    <property type="entry name" value="UNDECAPRENYL-PHOSPHATE 4-DEOXY-4-FORMAMIDO-L-ARABINOSE TRANSFERASE-RELATED"/>
    <property type="match status" value="1"/>
</dbReference>
<accession>A0A7V8VB55</accession>
<proteinExistence type="predicted"/>
<dbReference type="RefSeq" id="WP_194536223.1">
    <property type="nucleotide sequence ID" value="NZ_JACEFB010000001.1"/>
</dbReference>
<gene>
    <name evidence="2" type="ORF">H0921_01360</name>
</gene>
<dbReference type="SUPFAM" id="SSF53448">
    <property type="entry name" value="Nucleotide-diphospho-sugar transferases"/>
    <property type="match status" value="1"/>
</dbReference>
<keyword evidence="2" id="KW-0808">Transferase</keyword>
<dbReference type="InterPro" id="IPR029044">
    <property type="entry name" value="Nucleotide-diphossugar_trans"/>
</dbReference>
<dbReference type="EMBL" id="JACEFB010000001">
    <property type="protein sequence ID" value="MBA2224805.1"/>
    <property type="molecule type" value="Genomic_DNA"/>
</dbReference>
<dbReference type="Proteomes" id="UP000542342">
    <property type="component" value="Unassembled WGS sequence"/>
</dbReference>
<dbReference type="PANTHER" id="PTHR48090:SF7">
    <property type="entry name" value="RFBJ PROTEIN"/>
    <property type="match status" value="1"/>
</dbReference>
<evidence type="ECO:0000313" key="3">
    <source>
        <dbReference type="Proteomes" id="UP000542342"/>
    </source>
</evidence>
<evidence type="ECO:0000313" key="2">
    <source>
        <dbReference type="EMBL" id="MBA2224805.1"/>
    </source>
</evidence>
<sequence length="242" mass="26815">MRVLTAIPVYNEAKSVREVLAAARRYAPEILVVNDGSTDGTAALLDAEAGIYRIDHPKNRGYGAALISAFTYALTQGYDVLVTMDCDGQHEPSRIPLLLEALAGYDIVSGSRYLRDFRQNTPAPTDRRYINAIITQELNHRFGLQLTDAFCGFKAYRCEALACLRITEVGWGMPLQLWVQAARLGLRIREIAVPRIYLDPSRAFGGTLNDPEQRLAYYRAVIESALHDPLPCLEGLTTPSAV</sequence>
<keyword evidence="3" id="KW-1185">Reference proteome</keyword>
<reference evidence="2 3" key="1">
    <citation type="submission" date="2020-07" db="EMBL/GenBank/DDBJ databases">
        <title>Thermogemmata thermophila gen. nov., sp. nov., a novel moderate thermophilic planctomycete from a Kamchatka hot spring.</title>
        <authorList>
            <person name="Elcheninov A.G."/>
            <person name="Podosokorskaya O.A."/>
            <person name="Kovaleva O.L."/>
            <person name="Novikov A."/>
            <person name="Bonch-Osmolovskaya E.A."/>
            <person name="Toshchakov S.V."/>
            <person name="Kublanov I.V."/>
        </authorList>
    </citation>
    <scope>NUCLEOTIDE SEQUENCE [LARGE SCALE GENOMIC DNA]</scope>
    <source>
        <strain evidence="2 3">2918</strain>
    </source>
</reference>
<dbReference type="Pfam" id="PF00535">
    <property type="entry name" value="Glycos_transf_2"/>
    <property type="match status" value="1"/>
</dbReference>
<dbReference type="Gene3D" id="3.90.550.10">
    <property type="entry name" value="Spore Coat Polysaccharide Biosynthesis Protein SpsA, Chain A"/>
    <property type="match status" value="1"/>
</dbReference>
<dbReference type="InterPro" id="IPR050256">
    <property type="entry name" value="Glycosyltransferase_2"/>
</dbReference>
<comment type="caution">
    <text evidence="2">The sequence shown here is derived from an EMBL/GenBank/DDBJ whole genome shotgun (WGS) entry which is preliminary data.</text>
</comment>
<feature type="domain" description="Glycosyltransferase 2-like" evidence="1">
    <location>
        <begin position="7"/>
        <end position="164"/>
    </location>
</feature>
<evidence type="ECO:0000259" key="1">
    <source>
        <dbReference type="Pfam" id="PF00535"/>
    </source>
</evidence>